<feature type="binding site" evidence="6">
    <location>
        <position position="410"/>
    </location>
    <ligand>
        <name>[4Fe-4S] cluster</name>
        <dbReference type="ChEBI" id="CHEBI:49883"/>
    </ligand>
</feature>
<dbReference type="NCBIfam" id="NF009116">
    <property type="entry name" value="PRK12466.1"/>
    <property type="match status" value="1"/>
</dbReference>
<keyword evidence="5 6" id="KW-0100">Branched-chain amino acid biosynthesis</keyword>
<proteinExistence type="inferred from homology"/>
<dbReference type="CDD" id="cd01583">
    <property type="entry name" value="IPMI"/>
    <property type="match status" value="1"/>
</dbReference>
<dbReference type="PROSITE" id="PS01244">
    <property type="entry name" value="ACONITASE_2"/>
    <property type="match status" value="1"/>
</dbReference>
<dbReference type="InterPro" id="IPR018136">
    <property type="entry name" value="Aconitase_4Fe-4S_BS"/>
</dbReference>
<feature type="domain" description="Aconitase/3-isopropylmalate dehydratase large subunit alpha/beta/alpha" evidence="7">
    <location>
        <begin position="10"/>
        <end position="460"/>
    </location>
</feature>
<dbReference type="NCBIfam" id="TIGR00170">
    <property type="entry name" value="leuC"/>
    <property type="match status" value="1"/>
</dbReference>
<evidence type="ECO:0000256" key="5">
    <source>
        <dbReference type="ARBA" id="ARBA00023304"/>
    </source>
</evidence>
<feature type="binding site" evidence="6">
    <location>
        <position position="350"/>
    </location>
    <ligand>
        <name>[4Fe-4S] cluster</name>
        <dbReference type="ChEBI" id="CHEBI:49883"/>
    </ligand>
</feature>
<dbReference type="Pfam" id="PF00330">
    <property type="entry name" value="Aconitase"/>
    <property type="match status" value="1"/>
</dbReference>
<evidence type="ECO:0000313" key="8">
    <source>
        <dbReference type="EMBL" id="MBU9857995.1"/>
    </source>
</evidence>
<dbReference type="HAMAP" id="MF_01026">
    <property type="entry name" value="LeuC_type1"/>
    <property type="match status" value="1"/>
</dbReference>
<feature type="binding site" evidence="6">
    <location>
        <position position="413"/>
    </location>
    <ligand>
        <name>[4Fe-4S] cluster</name>
        <dbReference type="ChEBI" id="CHEBI:49883"/>
    </ligand>
</feature>
<keyword evidence="9" id="KW-1185">Reference proteome</keyword>
<accession>A0ABS6M1Y6</accession>
<comment type="pathway">
    <text evidence="6">Amino-acid biosynthesis; L-leucine biosynthesis; L-leucine from 3-methyl-2-oxobutanoate: step 2/4.</text>
</comment>
<keyword evidence="2 6" id="KW-0432">Leucine biosynthesis</keyword>
<dbReference type="EMBL" id="JAFMOW010000068">
    <property type="protein sequence ID" value="MBU9857995.1"/>
    <property type="molecule type" value="Genomic_DNA"/>
</dbReference>
<comment type="similarity">
    <text evidence="6">Belongs to the aconitase/IPM isomerase family. LeuC type 1 subfamily.</text>
</comment>
<keyword evidence="4 6" id="KW-0456">Lyase</keyword>
<keyword evidence="6" id="KW-0028">Amino-acid biosynthesis</keyword>
<evidence type="ECO:0000313" key="9">
    <source>
        <dbReference type="Proteomes" id="UP000734343"/>
    </source>
</evidence>
<evidence type="ECO:0000256" key="1">
    <source>
        <dbReference type="ARBA" id="ARBA00011271"/>
    </source>
</evidence>
<reference evidence="8 9" key="1">
    <citation type="submission" date="2021-03" db="EMBL/GenBank/DDBJ databases">
        <title>Five novel Rahnella species.</title>
        <authorList>
            <person name="Brady C."/>
            <person name="Asselin J."/>
            <person name="Beer S."/>
            <person name="Bruberg M.B."/>
            <person name="Crampton B."/>
            <person name="Venter S."/>
            <person name="Arnold D."/>
            <person name="Denman S."/>
        </authorList>
    </citation>
    <scope>NUCLEOTIDE SEQUENCE [LARGE SCALE GENOMIC DNA]</scope>
    <source>
        <strain evidence="8 9">H11b</strain>
    </source>
</reference>
<dbReference type="PROSITE" id="PS00450">
    <property type="entry name" value="ACONITASE_1"/>
    <property type="match status" value="1"/>
</dbReference>
<keyword evidence="6" id="KW-0479">Metal-binding</keyword>
<dbReference type="PANTHER" id="PTHR43822:SF9">
    <property type="entry name" value="3-ISOPROPYLMALATE DEHYDRATASE"/>
    <property type="match status" value="1"/>
</dbReference>
<comment type="cofactor">
    <cofactor evidence="6">
        <name>[4Fe-4S] cluster</name>
        <dbReference type="ChEBI" id="CHEBI:49883"/>
    </cofactor>
    <text evidence="6">Binds 1 [4Fe-4S] cluster per subunit.</text>
</comment>
<keyword evidence="3 6" id="KW-0004">4Fe-4S</keyword>
<protein>
    <recommendedName>
        <fullName evidence="6">3-isopropylmalate dehydratase large subunit</fullName>
        <ecNumber evidence="6">4.2.1.33</ecNumber>
    </recommendedName>
    <alternativeName>
        <fullName evidence="6">Alpha-IPM isomerase</fullName>
        <shortName evidence="6">IPMI</shortName>
    </alternativeName>
    <alternativeName>
        <fullName evidence="6">Isopropylmalate isomerase</fullName>
    </alternativeName>
</protein>
<dbReference type="RefSeq" id="WP_217175004.1">
    <property type="nucleotide sequence ID" value="NZ_JAFMOW010000068.1"/>
</dbReference>
<sequence>MKPRTLYEKHIDSHTVRTLDDKGHVLLYIDRQVINEYTSPQAFSGLRDAGRRVWRPETSLAVVDHVNPTAPLRTRQMPDAGGARQVSYLAENCQEFGIELFDILDSRQGIEHVVAPEQGFILPGMVIAAGDSHTTTYGALGAFGFGIGTSEIEHLLATQTLVYKRLKTLRVTINGTLARGITAKDVVMALVAKIGAAGATGYAIEFCGEGIDALSVEGRMTMCNMAVEAGARGAFMAPDDKVFDYLKDKPRAPKGQQWTAAVNAWRKLHSDADAVFDREVELSAAEIAPMVSWGTSPDQALAISGQVPDPLAESDASRRKDLQRALQYMGLQAGQPLKSISISHAFIGSCTNARIEDLRAAAEVVRGKTVAPAVRAMIVPGSSQVRAQAEQEGLAEIFTRAGFEWRQSGCSMCLAMNDDVLSPGDRCASSTNRNFEGRQGAGARTHLMSPAMVAAAAISGHLTDIREL</sequence>
<gene>
    <name evidence="6 8" type="primary">leuC</name>
    <name evidence="8" type="ORF">J1778_22220</name>
</gene>
<organism evidence="8 9">
    <name type="scientific">Rahnella bonaserana</name>
    <dbReference type="NCBI Taxonomy" id="2816248"/>
    <lineage>
        <taxon>Bacteria</taxon>
        <taxon>Pseudomonadati</taxon>
        <taxon>Pseudomonadota</taxon>
        <taxon>Gammaproteobacteria</taxon>
        <taxon>Enterobacterales</taxon>
        <taxon>Yersiniaceae</taxon>
        <taxon>Rahnella</taxon>
    </lineage>
</organism>
<dbReference type="EC" id="4.2.1.33" evidence="6"/>
<comment type="function">
    <text evidence="6">Catalyzes the isomerization between 2-isopropylmalate and 3-isopropylmalate, via the formation of 2-isopropylmaleate.</text>
</comment>
<evidence type="ECO:0000256" key="3">
    <source>
        <dbReference type="ARBA" id="ARBA00022485"/>
    </source>
</evidence>
<dbReference type="InterPro" id="IPR004430">
    <property type="entry name" value="3-IsopropMal_deHydase_lsu"/>
</dbReference>
<comment type="subunit">
    <text evidence="1 6">Heterodimer of LeuC and LeuD.</text>
</comment>
<comment type="caution">
    <text evidence="8">The sequence shown here is derived from an EMBL/GenBank/DDBJ whole genome shotgun (WGS) entry which is preliminary data.</text>
</comment>
<comment type="catalytic activity">
    <reaction evidence="6">
        <text>(2R,3S)-3-isopropylmalate = (2S)-2-isopropylmalate</text>
        <dbReference type="Rhea" id="RHEA:32287"/>
        <dbReference type="ChEBI" id="CHEBI:1178"/>
        <dbReference type="ChEBI" id="CHEBI:35121"/>
        <dbReference type="EC" id="4.2.1.33"/>
    </reaction>
</comment>
<dbReference type="PANTHER" id="PTHR43822">
    <property type="entry name" value="HOMOACONITASE, MITOCHONDRIAL-RELATED"/>
    <property type="match status" value="1"/>
</dbReference>
<dbReference type="GO" id="GO:0003861">
    <property type="term" value="F:3-isopropylmalate dehydratase activity"/>
    <property type="evidence" value="ECO:0007669"/>
    <property type="project" value="UniProtKB-EC"/>
</dbReference>
<dbReference type="InterPro" id="IPR033941">
    <property type="entry name" value="IPMI_cat"/>
</dbReference>
<evidence type="ECO:0000259" key="7">
    <source>
        <dbReference type="Pfam" id="PF00330"/>
    </source>
</evidence>
<evidence type="ECO:0000256" key="4">
    <source>
        <dbReference type="ARBA" id="ARBA00023239"/>
    </source>
</evidence>
<keyword evidence="6" id="KW-0408">Iron</keyword>
<dbReference type="InterPro" id="IPR001030">
    <property type="entry name" value="Acoase/IPM_deHydtase_lsu_aba"/>
</dbReference>
<keyword evidence="6" id="KW-0411">Iron-sulfur</keyword>
<evidence type="ECO:0000256" key="2">
    <source>
        <dbReference type="ARBA" id="ARBA00022430"/>
    </source>
</evidence>
<dbReference type="InterPro" id="IPR050067">
    <property type="entry name" value="IPM_dehydratase_rel_enz"/>
</dbReference>
<name>A0ABS6M1Y6_9GAMM</name>
<dbReference type="Proteomes" id="UP000734343">
    <property type="component" value="Unassembled WGS sequence"/>
</dbReference>
<evidence type="ECO:0000256" key="6">
    <source>
        <dbReference type="HAMAP-Rule" id="MF_01026"/>
    </source>
</evidence>
<dbReference type="NCBIfam" id="NF004016">
    <property type="entry name" value="PRK05478.1"/>
    <property type="match status" value="1"/>
</dbReference>